<dbReference type="PANTHER" id="PTHR48046:SF6">
    <property type="entry name" value="GLYCOSYLTRANSFERASE"/>
    <property type="match status" value="1"/>
</dbReference>
<evidence type="ECO:0000256" key="3">
    <source>
        <dbReference type="ARBA" id="ARBA00022679"/>
    </source>
</evidence>
<dbReference type="InterPro" id="IPR002213">
    <property type="entry name" value="UDP_glucos_trans"/>
</dbReference>
<keyword evidence="6" id="KW-1185">Reference proteome</keyword>
<keyword evidence="3" id="KW-0808">Transferase</keyword>
<accession>A0A022R9G6</accession>
<protein>
    <recommendedName>
        <fullName evidence="7">Glycosyltransferase</fullName>
    </recommendedName>
</protein>
<dbReference type="GO" id="GO:0008194">
    <property type="term" value="F:UDP-glycosyltransferase activity"/>
    <property type="evidence" value="ECO:0000318"/>
    <property type="project" value="GO_Central"/>
</dbReference>
<dbReference type="FunFam" id="3.40.50.2000:FF:000056">
    <property type="entry name" value="Glycosyltransferase"/>
    <property type="match status" value="1"/>
</dbReference>
<evidence type="ECO:0008006" key="7">
    <source>
        <dbReference type="Google" id="ProtNLM"/>
    </source>
</evidence>
<comment type="similarity">
    <text evidence="1">Belongs to the UDP-glycosyltransferase family.</text>
</comment>
<dbReference type="Proteomes" id="UP000030748">
    <property type="component" value="Unassembled WGS sequence"/>
</dbReference>
<evidence type="ECO:0000313" key="5">
    <source>
        <dbReference type="EMBL" id="EYU36654.1"/>
    </source>
</evidence>
<evidence type="ECO:0000313" key="6">
    <source>
        <dbReference type="Proteomes" id="UP000030748"/>
    </source>
</evidence>
<dbReference type="PANTHER" id="PTHR48046">
    <property type="entry name" value="UDP-GLYCOSYLTRANSFERASE 72E1"/>
    <property type="match status" value="1"/>
</dbReference>
<dbReference type="SUPFAM" id="SSF53756">
    <property type="entry name" value="UDP-Glycosyltransferase/glycogen phosphorylase"/>
    <property type="match status" value="1"/>
</dbReference>
<dbReference type="EMBL" id="KI630592">
    <property type="protein sequence ID" value="EYU36654.1"/>
    <property type="molecule type" value="Genomic_DNA"/>
</dbReference>
<evidence type="ECO:0000256" key="4">
    <source>
        <dbReference type="SAM" id="MobiDB-lite"/>
    </source>
</evidence>
<reference evidence="5 6" key="1">
    <citation type="journal article" date="2013" name="Proc. Natl. Acad. Sci. U.S.A.">
        <title>Fine-scale variation in meiotic recombination in Mimulus inferred from population shotgun sequencing.</title>
        <authorList>
            <person name="Hellsten U."/>
            <person name="Wright K.M."/>
            <person name="Jenkins J."/>
            <person name="Shu S."/>
            <person name="Yuan Y."/>
            <person name="Wessler S.R."/>
            <person name="Schmutz J."/>
            <person name="Willis J.H."/>
            <person name="Rokhsar D.S."/>
        </authorList>
    </citation>
    <scope>NUCLEOTIDE SEQUENCE [LARGE SCALE GENOMIC DNA]</scope>
    <source>
        <strain evidence="6">cv. DUN x IM62</strain>
    </source>
</reference>
<evidence type="ECO:0000256" key="2">
    <source>
        <dbReference type="ARBA" id="ARBA00022676"/>
    </source>
</evidence>
<dbReference type="CDD" id="cd03784">
    <property type="entry name" value="GT1_Gtf-like"/>
    <property type="match status" value="1"/>
</dbReference>
<proteinExistence type="inferred from homology"/>
<gene>
    <name evidence="5" type="ORF">MIMGU_mgv1a023866mg</name>
</gene>
<dbReference type="Gene3D" id="3.40.50.2000">
    <property type="entry name" value="Glycogen Phosphorylase B"/>
    <property type="match status" value="2"/>
</dbReference>
<organism evidence="5 6">
    <name type="scientific">Erythranthe guttata</name>
    <name type="common">Yellow monkey flower</name>
    <name type="synonym">Mimulus guttatus</name>
    <dbReference type="NCBI Taxonomy" id="4155"/>
    <lineage>
        <taxon>Eukaryota</taxon>
        <taxon>Viridiplantae</taxon>
        <taxon>Streptophyta</taxon>
        <taxon>Embryophyta</taxon>
        <taxon>Tracheophyta</taxon>
        <taxon>Spermatophyta</taxon>
        <taxon>Magnoliopsida</taxon>
        <taxon>eudicotyledons</taxon>
        <taxon>Gunneridae</taxon>
        <taxon>Pentapetalae</taxon>
        <taxon>asterids</taxon>
        <taxon>lamiids</taxon>
        <taxon>Lamiales</taxon>
        <taxon>Phrymaceae</taxon>
        <taxon>Erythranthe</taxon>
    </lineage>
</organism>
<keyword evidence="2" id="KW-0328">Glycosyltransferase</keyword>
<sequence length="487" mass="54013">MESATAHRPPPPSPPPRNIALLPPPGFLGHLIPFIELAKKMVLNHNCTVTLIIPNDGSSMEPQKSLLRHIPTSINPVFLPPAPAKDQCPPENSNPETLLPTRVTRSIPAIRATLSSLREMGTPAAALVVDLFAPFAIDVAREFGIPAYIFYVIAANELSLAMDLPKLHEEEEQQHQESQIKLPDSMKDRNSEDYKWALDLSNKYLEADGILVNSFFGLESEAFHVLEQGHPRTPPVYPVGPLIRTTTTSSSPSSDDDDDDHECLGWLNNQPPKSVLFVSFGSGGTLSTEQFRELAFGLEMCRHRFLWVLRTPQENTAAAYLNTNNKSAEVKDNPLEYLPKGFLERTKDRGFVVATWAPQIRVLSHGSVGGFVTHCGWNSILESSVFGVPMIAWPLCFEQKMSAVFLRDGLRGAIRVKPNELNGVVERDHFSEVVKQLMDEEGEPGTKIQKRMTEVKIAAADVMDQEHGSSALALSRLVHKWITINPK</sequence>
<evidence type="ECO:0000256" key="1">
    <source>
        <dbReference type="ARBA" id="ARBA00009995"/>
    </source>
</evidence>
<dbReference type="Pfam" id="PF00201">
    <property type="entry name" value="UDPGT"/>
    <property type="match status" value="1"/>
</dbReference>
<name>A0A022R9G6_ERYGU</name>
<feature type="region of interest" description="Disordered" evidence="4">
    <location>
        <begin position="236"/>
        <end position="261"/>
    </location>
</feature>
<dbReference type="AlphaFoldDB" id="A0A022R9G6"/>
<dbReference type="eggNOG" id="KOG1192">
    <property type="taxonomic scope" value="Eukaryota"/>
</dbReference>